<gene>
    <name evidence="1" type="primary">rnz</name>
</gene>
<dbReference type="PANTHER" id="PTHR46018">
    <property type="entry name" value="ZINC PHOSPHODIESTERASE ELAC PROTEIN 1"/>
    <property type="match status" value="1"/>
</dbReference>
<geneLocation type="chloroplast" evidence="1"/>
<dbReference type="AlphaFoldDB" id="A0A1Z1M8W4"/>
<keyword evidence="1" id="KW-0934">Plastid</keyword>
<protein>
    <submittedName>
        <fullName evidence="1">Ribonuclease Z</fullName>
    </submittedName>
</protein>
<dbReference type="InterPro" id="IPR036866">
    <property type="entry name" value="RibonucZ/Hydroxyglut_hydro"/>
</dbReference>
<proteinExistence type="predicted"/>
<accession>A0A1Z1M8W4</accession>
<dbReference type="RefSeq" id="YP_009393847.1">
    <property type="nucleotide sequence ID" value="NC_035270.1"/>
</dbReference>
<evidence type="ECO:0000313" key="1">
    <source>
        <dbReference type="EMBL" id="ARW62409.1"/>
    </source>
</evidence>
<reference evidence="1" key="1">
    <citation type="journal article" date="2017" name="J. Phycol.">
        <title>Analysis of chloroplast genomes and a supermatrix inform reclassification of the Rhodomelaceae (Rhodophyta).</title>
        <authorList>
            <person name="Diaz-Tapia P."/>
            <person name="Maggs C.A."/>
            <person name="West J.A."/>
            <person name="Verbruggen H."/>
        </authorList>
    </citation>
    <scope>NUCLEOTIDE SEQUENCE</scope>
    <source>
        <strain evidence="1">PD0863</strain>
    </source>
</reference>
<dbReference type="SUPFAM" id="SSF56281">
    <property type="entry name" value="Metallo-hydrolase/oxidoreductase"/>
    <property type="match status" value="1"/>
</dbReference>
<dbReference type="EMBL" id="MF101423">
    <property type="protein sequence ID" value="ARW62409.1"/>
    <property type="molecule type" value="Genomic_DNA"/>
</dbReference>
<sequence length="225" mass="26492">MTLRYLDFQSLIFKKKNVSFLFKLPSVRDIWLFNCIEGSQFNFLNQTLKVNNLSKIIIPNLHTLSISGLLGLLSTLSLIGRVRTLHIYAPIDIKYYIDFGKKYSRTSFSYVLYIHTLKNGLLVNQYDCRIYALKLYQHYEFFILQSEKLGTFNLEKALCNGLKPGPMYRKMKQGLTFLSPDGLCINGNNFTYHNQLGFQLSYLNHCFYRKKLFKLFKKNDFTLFF</sequence>
<dbReference type="GO" id="GO:0042781">
    <property type="term" value="F:3'-tRNA processing endoribonuclease activity"/>
    <property type="evidence" value="ECO:0007669"/>
    <property type="project" value="TreeGrafter"/>
</dbReference>
<name>A0A1Z1M8W4_9FLOR</name>
<dbReference type="GeneID" id="33355610"/>
<dbReference type="Gene3D" id="3.60.15.10">
    <property type="entry name" value="Ribonuclease Z/Hydroxyacylglutathione hydrolase-like"/>
    <property type="match status" value="1"/>
</dbReference>
<organism evidence="1">
    <name type="scientific">Polysiphonia sertularioides</name>
    <dbReference type="NCBI Taxonomy" id="945028"/>
    <lineage>
        <taxon>Eukaryota</taxon>
        <taxon>Rhodophyta</taxon>
        <taxon>Florideophyceae</taxon>
        <taxon>Rhodymeniophycidae</taxon>
        <taxon>Ceramiales</taxon>
        <taxon>Rhodomelaceae</taxon>
        <taxon>Polysiphonioideae</taxon>
        <taxon>Polysiphonia</taxon>
    </lineage>
</organism>
<keyword evidence="1" id="KW-0150">Chloroplast</keyword>
<dbReference type="PANTHER" id="PTHR46018:SF2">
    <property type="entry name" value="ZINC PHOSPHODIESTERASE ELAC PROTEIN 1"/>
    <property type="match status" value="1"/>
</dbReference>